<dbReference type="AlphaFoldDB" id="D7U0I8"/>
<dbReference type="PaxDb" id="29760-VIT_09s0002g04410.t01"/>
<keyword evidence="2" id="KW-1185">Reference proteome</keyword>
<dbReference type="EMBL" id="FN596494">
    <property type="protein sequence ID" value="CBI36134.3"/>
    <property type="molecule type" value="Genomic_DNA"/>
</dbReference>
<dbReference type="Proteomes" id="UP000009183">
    <property type="component" value="Chromosome 9"/>
</dbReference>
<evidence type="ECO:0000313" key="2">
    <source>
        <dbReference type="Proteomes" id="UP000009183"/>
    </source>
</evidence>
<name>D7U0I8_VITVI</name>
<dbReference type="HOGENOM" id="CLU_2089239_0_0_1"/>
<proteinExistence type="predicted"/>
<protein>
    <submittedName>
        <fullName evidence="1">Uncharacterized protein</fullName>
    </submittedName>
</protein>
<evidence type="ECO:0000313" key="1">
    <source>
        <dbReference type="EMBL" id="CBI36134.3"/>
    </source>
</evidence>
<reference evidence="2" key="1">
    <citation type="journal article" date="2007" name="Nature">
        <title>The grapevine genome sequence suggests ancestral hexaploidization in major angiosperm phyla.</title>
        <authorList>
            <consortium name="The French-Italian Public Consortium for Grapevine Genome Characterization."/>
            <person name="Jaillon O."/>
            <person name="Aury J.-M."/>
            <person name="Noel B."/>
            <person name="Policriti A."/>
            <person name="Clepet C."/>
            <person name="Casagrande A."/>
            <person name="Choisne N."/>
            <person name="Aubourg S."/>
            <person name="Vitulo N."/>
            <person name="Jubin C."/>
            <person name="Vezzi A."/>
            <person name="Legeai F."/>
            <person name="Hugueney P."/>
            <person name="Dasilva C."/>
            <person name="Horner D."/>
            <person name="Mica E."/>
            <person name="Jublot D."/>
            <person name="Poulain J."/>
            <person name="Bruyere C."/>
            <person name="Billault A."/>
            <person name="Segurens B."/>
            <person name="Gouyvenoux M."/>
            <person name="Ugarte E."/>
            <person name="Cattonaro F."/>
            <person name="Anthouard V."/>
            <person name="Vico V."/>
            <person name="Del Fabbro C."/>
            <person name="Alaux M."/>
            <person name="Di Gaspero G."/>
            <person name="Dumas V."/>
            <person name="Felice N."/>
            <person name="Paillard S."/>
            <person name="Juman I."/>
            <person name="Moroldo M."/>
            <person name="Scalabrin S."/>
            <person name="Canaguier A."/>
            <person name="Le Clainche I."/>
            <person name="Malacrida G."/>
            <person name="Durand E."/>
            <person name="Pesole G."/>
            <person name="Laucou V."/>
            <person name="Chatelet P."/>
            <person name="Merdinoglu D."/>
            <person name="Delledonne M."/>
            <person name="Pezzotti M."/>
            <person name="Lecharny A."/>
            <person name="Scarpelli C."/>
            <person name="Artiguenave F."/>
            <person name="Pe M.E."/>
            <person name="Valle G."/>
            <person name="Morgante M."/>
            <person name="Caboche M."/>
            <person name="Adam-Blondon A.-F."/>
            <person name="Weissenbach J."/>
            <person name="Quetier F."/>
            <person name="Wincker P."/>
        </authorList>
    </citation>
    <scope>NUCLEOTIDE SEQUENCE [LARGE SCALE GENOMIC DNA]</scope>
    <source>
        <strain evidence="2">cv. Pinot noir / PN40024</strain>
    </source>
</reference>
<dbReference type="InParanoid" id="D7U0I8"/>
<accession>D7U0I8</accession>
<sequence length="117" mass="13678">MTCLCPKYFGQFIFKTVNQWKKLSNESGVLGIKEGWDVEEWRCFSSTPLISFPNLLSASLAFTFHLRTIRSGNFWNGRNPKPTKFLHLQLLACFNFKKILMSFVSYNINWVDNLFVL</sequence>
<organism evidence="1 2">
    <name type="scientific">Vitis vinifera</name>
    <name type="common">Grape</name>
    <dbReference type="NCBI Taxonomy" id="29760"/>
    <lineage>
        <taxon>Eukaryota</taxon>
        <taxon>Viridiplantae</taxon>
        <taxon>Streptophyta</taxon>
        <taxon>Embryophyta</taxon>
        <taxon>Tracheophyta</taxon>
        <taxon>Spermatophyta</taxon>
        <taxon>Magnoliopsida</taxon>
        <taxon>eudicotyledons</taxon>
        <taxon>Gunneridae</taxon>
        <taxon>Pentapetalae</taxon>
        <taxon>rosids</taxon>
        <taxon>Vitales</taxon>
        <taxon>Vitaceae</taxon>
        <taxon>Viteae</taxon>
        <taxon>Vitis</taxon>
    </lineage>
</organism>
<gene>
    <name evidence="1" type="ordered locus">VIT_09s0002g04410</name>
</gene>